<evidence type="ECO:0000313" key="4">
    <source>
        <dbReference type="EMBL" id="CAB4896916.1"/>
    </source>
</evidence>
<dbReference type="EMBL" id="CAFBMG010000034">
    <property type="protein sequence ID" value="CAB4896916.1"/>
    <property type="molecule type" value="Genomic_DNA"/>
</dbReference>
<name>A0A6J6ULF0_9ZZZZ</name>
<dbReference type="Pfam" id="PF00440">
    <property type="entry name" value="TetR_N"/>
    <property type="match status" value="1"/>
</dbReference>
<gene>
    <name evidence="3" type="ORF">UFOPK2766_02161</name>
    <name evidence="4" type="ORF">UFOPK3519_00632</name>
</gene>
<dbReference type="InterPro" id="IPR009057">
    <property type="entry name" value="Homeodomain-like_sf"/>
</dbReference>
<dbReference type="SUPFAM" id="SSF46689">
    <property type="entry name" value="Homeodomain-like"/>
    <property type="match status" value="1"/>
</dbReference>
<dbReference type="PROSITE" id="PS50977">
    <property type="entry name" value="HTH_TETR_2"/>
    <property type="match status" value="1"/>
</dbReference>
<dbReference type="Gene3D" id="1.10.357.10">
    <property type="entry name" value="Tetracycline Repressor, domain 2"/>
    <property type="match status" value="1"/>
</dbReference>
<evidence type="ECO:0000256" key="1">
    <source>
        <dbReference type="ARBA" id="ARBA00023125"/>
    </source>
</evidence>
<dbReference type="GO" id="GO:0003677">
    <property type="term" value="F:DNA binding"/>
    <property type="evidence" value="ECO:0007669"/>
    <property type="project" value="UniProtKB-KW"/>
</dbReference>
<accession>A0A6J6ULF0</accession>
<evidence type="ECO:0000259" key="2">
    <source>
        <dbReference type="PROSITE" id="PS50977"/>
    </source>
</evidence>
<feature type="domain" description="HTH tetR-type" evidence="2">
    <location>
        <begin position="51"/>
        <end position="111"/>
    </location>
</feature>
<sequence length="243" mass="26521">MNQEVVQSAEVIQDSHGLKNAVSIQNAEFLQNETVPLSLGVVSPLDVEQSNSLADGVISALLRCVSRWGLTKTTIEDVAKEAGVSRATVYRMFPGGKNSIMRAAVLSEVRSLLAVLTDELAAADSLESCLSLAIHHSAQFLDQHQALSFMRDHERSVLDQLISFEQLDLLFLTAAQVMKPVLSRFIVESEALAVGMWVSRLVVSYVSEPSEDFDLCNEHDAHRLVRTFLLPGITASSSAVLTI</sequence>
<protein>
    <submittedName>
        <fullName evidence="3">Unannotated protein</fullName>
    </submittedName>
</protein>
<proteinExistence type="predicted"/>
<evidence type="ECO:0000313" key="3">
    <source>
        <dbReference type="EMBL" id="CAB4760034.1"/>
    </source>
</evidence>
<keyword evidence="1" id="KW-0238">DNA-binding</keyword>
<dbReference type="AlphaFoldDB" id="A0A6J6ULF0"/>
<dbReference type="EMBL" id="CAEZYU010000146">
    <property type="protein sequence ID" value="CAB4760034.1"/>
    <property type="molecule type" value="Genomic_DNA"/>
</dbReference>
<organism evidence="3">
    <name type="scientific">freshwater metagenome</name>
    <dbReference type="NCBI Taxonomy" id="449393"/>
    <lineage>
        <taxon>unclassified sequences</taxon>
        <taxon>metagenomes</taxon>
        <taxon>ecological metagenomes</taxon>
    </lineage>
</organism>
<dbReference type="InterPro" id="IPR001647">
    <property type="entry name" value="HTH_TetR"/>
</dbReference>
<reference evidence="3" key="1">
    <citation type="submission" date="2020-05" db="EMBL/GenBank/DDBJ databases">
        <authorList>
            <person name="Chiriac C."/>
            <person name="Salcher M."/>
            <person name="Ghai R."/>
            <person name="Kavagutti S V."/>
        </authorList>
    </citation>
    <scope>NUCLEOTIDE SEQUENCE</scope>
</reference>